<evidence type="ECO:0000256" key="1">
    <source>
        <dbReference type="SAM" id="MobiDB-lite"/>
    </source>
</evidence>
<reference evidence="2 3" key="1">
    <citation type="submission" date="2011-02" db="EMBL/GenBank/DDBJ databases">
        <title>The Genome Sequence of Sphaeroforma arctica JP610.</title>
        <authorList>
            <consortium name="The Broad Institute Genome Sequencing Platform"/>
            <person name="Russ C."/>
            <person name="Cuomo C."/>
            <person name="Young S.K."/>
            <person name="Zeng Q."/>
            <person name="Gargeya S."/>
            <person name="Alvarado L."/>
            <person name="Berlin A."/>
            <person name="Chapman S.B."/>
            <person name="Chen Z."/>
            <person name="Freedman E."/>
            <person name="Gellesch M."/>
            <person name="Goldberg J."/>
            <person name="Griggs A."/>
            <person name="Gujja S."/>
            <person name="Heilman E."/>
            <person name="Heiman D."/>
            <person name="Howarth C."/>
            <person name="Mehta T."/>
            <person name="Neiman D."/>
            <person name="Pearson M."/>
            <person name="Roberts A."/>
            <person name="Saif S."/>
            <person name="Shea T."/>
            <person name="Shenoy N."/>
            <person name="Sisk P."/>
            <person name="Stolte C."/>
            <person name="Sykes S."/>
            <person name="White J."/>
            <person name="Yandava C."/>
            <person name="Burger G."/>
            <person name="Gray M.W."/>
            <person name="Holland P.W.H."/>
            <person name="King N."/>
            <person name="Lang F.B.F."/>
            <person name="Roger A.J."/>
            <person name="Ruiz-Trillo I."/>
            <person name="Haas B."/>
            <person name="Nusbaum C."/>
            <person name="Birren B."/>
        </authorList>
    </citation>
    <scope>NUCLEOTIDE SEQUENCE [LARGE SCALE GENOMIC DNA]</scope>
    <source>
        <strain evidence="2 3">JP610</strain>
    </source>
</reference>
<proteinExistence type="predicted"/>
<keyword evidence="3" id="KW-1185">Reference proteome</keyword>
<accession>A0A0L0GEK9</accession>
<feature type="compositionally biased region" description="Polar residues" evidence="1">
    <location>
        <begin position="85"/>
        <end position="105"/>
    </location>
</feature>
<protein>
    <submittedName>
        <fullName evidence="2">Uncharacterized protein</fullName>
    </submittedName>
</protein>
<dbReference type="AlphaFoldDB" id="A0A0L0GEK9"/>
<dbReference type="Proteomes" id="UP000054560">
    <property type="component" value="Unassembled WGS sequence"/>
</dbReference>
<name>A0A0L0GEK9_9EUKA</name>
<sequence length="290" mass="31726">MGDEVLSWDGISVSGVDPWVVLQEIQQEQNLAKKTKHTMHIRRRPFCRLVGISFAEVNERPKPEEPQEIQETQETQQQPQHEPTASGTDGTDTTESLLNPSTGSTGEAMEGREGIELTGTNSTAVNRIGELSTHRVQASASLAATSTTLGSLRNGSVFKGLVVTNIESDESKSGRIMQKVSVFVSVHRKLASCYFSCCRSGGSMYEDCGVFVQNGVLICKEGNVALLELNGEKVVGVPDEKVAASIYRQAILHERGLASKIRAVVMEEDIYNCLFPSPSVSLYLRRYENS</sequence>
<dbReference type="EMBL" id="KQ241614">
    <property type="protein sequence ID" value="KNC87321.1"/>
    <property type="molecule type" value="Genomic_DNA"/>
</dbReference>
<evidence type="ECO:0000313" key="3">
    <source>
        <dbReference type="Proteomes" id="UP000054560"/>
    </source>
</evidence>
<evidence type="ECO:0000313" key="2">
    <source>
        <dbReference type="EMBL" id="KNC87321.1"/>
    </source>
</evidence>
<organism evidence="2 3">
    <name type="scientific">Sphaeroforma arctica JP610</name>
    <dbReference type="NCBI Taxonomy" id="667725"/>
    <lineage>
        <taxon>Eukaryota</taxon>
        <taxon>Ichthyosporea</taxon>
        <taxon>Ichthyophonida</taxon>
        <taxon>Sphaeroforma</taxon>
    </lineage>
</organism>
<feature type="compositionally biased region" description="Low complexity" evidence="1">
    <location>
        <begin position="69"/>
        <end position="84"/>
    </location>
</feature>
<gene>
    <name evidence="2" type="ORF">SARC_00563</name>
</gene>
<dbReference type="GeneID" id="25901067"/>
<feature type="region of interest" description="Disordered" evidence="1">
    <location>
        <begin position="58"/>
        <end position="121"/>
    </location>
</feature>
<dbReference type="RefSeq" id="XP_014161223.1">
    <property type="nucleotide sequence ID" value="XM_014305748.1"/>
</dbReference>